<dbReference type="InterPro" id="IPR005151">
    <property type="entry name" value="Tail-specific_protease"/>
</dbReference>
<dbReference type="OrthoDB" id="7266775at2"/>
<dbReference type="Pfam" id="PF03572">
    <property type="entry name" value="Peptidase_S41"/>
    <property type="match status" value="1"/>
</dbReference>
<dbReference type="RefSeq" id="WP_130189833.1">
    <property type="nucleotide sequence ID" value="NZ_CP035913.1"/>
</dbReference>
<proteinExistence type="predicted"/>
<dbReference type="Gene3D" id="3.90.226.10">
    <property type="entry name" value="2-enoyl-CoA Hydratase, Chain A, domain 1"/>
    <property type="match status" value="1"/>
</dbReference>
<dbReference type="KEGG" id="plue:EWM63_30270"/>
<dbReference type="GO" id="GO:0008236">
    <property type="term" value="F:serine-type peptidase activity"/>
    <property type="evidence" value="ECO:0007669"/>
    <property type="project" value="InterPro"/>
</dbReference>
<evidence type="ECO:0000259" key="1">
    <source>
        <dbReference type="Pfam" id="PF03572"/>
    </source>
</evidence>
<dbReference type="AlphaFoldDB" id="A0A4P6L4Y4"/>
<accession>A0A4P6L4Y4</accession>
<feature type="domain" description="Tail specific protease" evidence="1">
    <location>
        <begin position="261"/>
        <end position="489"/>
    </location>
</feature>
<dbReference type="GO" id="GO:0006508">
    <property type="term" value="P:proteolysis"/>
    <property type="evidence" value="ECO:0007669"/>
    <property type="project" value="InterPro"/>
</dbReference>
<evidence type="ECO:0000313" key="2">
    <source>
        <dbReference type="EMBL" id="QBE66726.1"/>
    </source>
</evidence>
<name>A0A4P6L4Y4_9BURK</name>
<sequence>MQWKIGHLFAASPTRTTLSVALVCSATLVGYQAIHGAPTPDKTPEQWQAVALADLDAVHAAIIAAHPGYIDTANPGVRLWTEQGYREARALIPRVINYDTMMSAVRYYVTGFQDGHLAYSDNARSGGFHEMVNGWRVDEHGGAVVVTAVMPKWDGPLPTLGATLLECDGRTPSAIVANDQAPYFDRRDLPAVRNSLFPELSSLRLAGLELKRCTFVRPDGEQMVVEAKYRRMPTMDVWKGLRSVHTYSPDRRNRYDFRDNVLWIRVPDFMPGPDAAKDLDIMSREIAALRDVRSIVFDTRGNAGGDSAVGQQILDAVTGGLEFDTSGLERQLQVYAQWRVSDISISGINGYVDMMSERYGSADPRTQETKQLLARLRDARRAGNPWVDSAGVPRLTRAEVASRHGRLRRFNGTVAVITDGNCASACLDFVDQVRLIPGSVQLGHATASDTAYLERASVPLPSGNQLFIPIKVWRNRVRGDGETLVPDIELDVDFNSTEAVRAATLSALRR</sequence>
<dbReference type="SUPFAM" id="SSF52096">
    <property type="entry name" value="ClpP/crotonase"/>
    <property type="match status" value="1"/>
</dbReference>
<keyword evidence="3" id="KW-1185">Reference proteome</keyword>
<dbReference type="Proteomes" id="UP000290637">
    <property type="component" value="Chromosome"/>
</dbReference>
<organism evidence="2 3">
    <name type="scientific">Pseudoduganella lutea</name>
    <dbReference type="NCBI Taxonomy" id="321985"/>
    <lineage>
        <taxon>Bacteria</taxon>
        <taxon>Pseudomonadati</taxon>
        <taxon>Pseudomonadota</taxon>
        <taxon>Betaproteobacteria</taxon>
        <taxon>Burkholderiales</taxon>
        <taxon>Oxalobacteraceae</taxon>
        <taxon>Telluria group</taxon>
        <taxon>Pseudoduganella</taxon>
    </lineage>
</organism>
<evidence type="ECO:0000313" key="3">
    <source>
        <dbReference type="Proteomes" id="UP000290637"/>
    </source>
</evidence>
<dbReference type="InterPro" id="IPR029045">
    <property type="entry name" value="ClpP/crotonase-like_dom_sf"/>
</dbReference>
<protein>
    <recommendedName>
        <fullName evidence="1">Tail specific protease domain-containing protein</fullName>
    </recommendedName>
</protein>
<reference evidence="2 3" key="1">
    <citation type="submission" date="2019-02" db="EMBL/GenBank/DDBJ databases">
        <title>Draft Genome Sequences of Six Type Strains of the Genus Massilia.</title>
        <authorList>
            <person name="Miess H."/>
            <person name="Frediansyhah A."/>
            <person name="Gross H."/>
        </authorList>
    </citation>
    <scope>NUCLEOTIDE SEQUENCE [LARGE SCALE GENOMIC DNA]</scope>
    <source>
        <strain evidence="2 3">DSM 17473</strain>
    </source>
</reference>
<gene>
    <name evidence="2" type="ORF">EWM63_30270</name>
</gene>
<dbReference type="EMBL" id="CP035913">
    <property type="protein sequence ID" value="QBE66726.1"/>
    <property type="molecule type" value="Genomic_DNA"/>
</dbReference>